<dbReference type="PANTHER" id="PTHR39597:SF1">
    <property type="entry name" value="UBA DOMAIN-CONTAINING PROTEIN RUP1"/>
    <property type="match status" value="1"/>
</dbReference>
<dbReference type="GO" id="GO:0004843">
    <property type="term" value="F:cysteine-type deubiquitinase activity"/>
    <property type="evidence" value="ECO:0007669"/>
    <property type="project" value="InterPro"/>
</dbReference>
<feature type="region of interest" description="Disordered" evidence="2">
    <location>
        <begin position="630"/>
        <end position="685"/>
    </location>
</feature>
<dbReference type="SUPFAM" id="SSF54001">
    <property type="entry name" value="Cysteine proteinases"/>
    <property type="match status" value="1"/>
</dbReference>
<organism evidence="4 5">
    <name type="scientific">Daedalea quercina L-15889</name>
    <dbReference type="NCBI Taxonomy" id="1314783"/>
    <lineage>
        <taxon>Eukaryota</taxon>
        <taxon>Fungi</taxon>
        <taxon>Dikarya</taxon>
        <taxon>Basidiomycota</taxon>
        <taxon>Agaricomycotina</taxon>
        <taxon>Agaricomycetes</taxon>
        <taxon>Polyporales</taxon>
        <taxon>Fomitopsis</taxon>
    </lineage>
</organism>
<dbReference type="Proteomes" id="UP000076727">
    <property type="component" value="Unassembled WGS sequence"/>
</dbReference>
<feature type="coiled-coil region" evidence="1">
    <location>
        <begin position="479"/>
        <end position="513"/>
    </location>
</feature>
<dbReference type="InterPro" id="IPR028889">
    <property type="entry name" value="USP"/>
</dbReference>
<sequence>MHTPTQDEQEAVNTLRAMMGDAISAEVALKVLRKHNGDMDKAASALIEGDTGGAASDAMDTSWAGGATVGPRTPPPSKPEQDATVIDLTADDEDKELSRALQASLEDTRTHFGPSNRAPDPNWAVVPSNVATAGVDPQDESLSRAIAASLEDAPGLDCYEELPLEERLRKDQRPVALRPTSSPLAYAGLLLHSLYYVPQIRHAVAHWAHMYSEKHTPNHEDITTSISKDDPAFLVWSMMEIFTNMEVALLSELNSDGAIQAFSPEPWGNPIEHPGDHSFSFYNRLTRVVELSVQDTPHTDSAPDWPSRLFHFRYGISTEDLSIMPFDSAHDLSVVKVDVRGTDDANDLVSCLSSELGLTGATTPATKQHVIFEPSEVVAFQLVRENTLPSYEASVGVRTERTTFKYPNHVYLDQFLAVNLALGNELRDKQQRSTTEIEELAAKRLALTRHKDRDTLADLRSSLHYYENVAEDEGDATRKASVQEMAVQLRKILTRIENELQSIDASVAKLKDEAANLFNVPELQQHRYDLRVVLVHDGLYGRKHLYSYVKDKGTWWKTQDYIVSEVSEETVFNDSAGLHLGAGPYFLIYSRALSEEEENTRAQWLEGIKNSVKHNNQMFLAALPPQVAMQVQDPNSPPTSPYNSQAPSEYTMSSGTVEPPQSREEPMDEEPTESQPAEESMVIDK</sequence>
<name>A0A165T4T2_9APHY</name>
<feature type="compositionally biased region" description="Polar residues" evidence="2">
    <location>
        <begin position="641"/>
        <end position="656"/>
    </location>
</feature>
<dbReference type="PANTHER" id="PTHR39597">
    <property type="entry name" value="UBA DOMAIN-CONTAINING PROTEIN RUP1"/>
    <property type="match status" value="1"/>
</dbReference>
<dbReference type="InterPro" id="IPR001394">
    <property type="entry name" value="Peptidase_C19_UCH"/>
</dbReference>
<evidence type="ECO:0000313" key="5">
    <source>
        <dbReference type="Proteomes" id="UP000076727"/>
    </source>
</evidence>
<dbReference type="PROSITE" id="PS50235">
    <property type="entry name" value="USP_3"/>
    <property type="match status" value="1"/>
</dbReference>
<dbReference type="GO" id="GO:0016579">
    <property type="term" value="P:protein deubiquitination"/>
    <property type="evidence" value="ECO:0007669"/>
    <property type="project" value="InterPro"/>
</dbReference>
<dbReference type="Gene3D" id="6.10.140.100">
    <property type="match status" value="1"/>
</dbReference>
<dbReference type="InterPro" id="IPR038765">
    <property type="entry name" value="Papain-like_cys_pep_sf"/>
</dbReference>
<proteinExistence type="predicted"/>
<dbReference type="CDD" id="cd14279">
    <property type="entry name" value="CUE"/>
    <property type="match status" value="1"/>
</dbReference>
<gene>
    <name evidence="4" type="ORF">DAEQUDRAFT_808891</name>
</gene>
<evidence type="ECO:0000313" key="4">
    <source>
        <dbReference type="EMBL" id="KZT72928.1"/>
    </source>
</evidence>
<dbReference type="InterPro" id="IPR055335">
    <property type="entry name" value="Ucp6/RUP1"/>
</dbReference>
<dbReference type="AlphaFoldDB" id="A0A165T4T2"/>
<keyword evidence="5" id="KW-1185">Reference proteome</keyword>
<dbReference type="Pfam" id="PF00443">
    <property type="entry name" value="UCH"/>
    <property type="match status" value="1"/>
</dbReference>
<evidence type="ECO:0000256" key="2">
    <source>
        <dbReference type="SAM" id="MobiDB-lite"/>
    </source>
</evidence>
<feature type="region of interest" description="Disordered" evidence="2">
    <location>
        <begin position="51"/>
        <end position="82"/>
    </location>
</feature>
<dbReference type="EMBL" id="KV429039">
    <property type="protein sequence ID" value="KZT72928.1"/>
    <property type="molecule type" value="Genomic_DNA"/>
</dbReference>
<keyword evidence="1" id="KW-0175">Coiled coil</keyword>
<evidence type="ECO:0000256" key="1">
    <source>
        <dbReference type="SAM" id="Coils"/>
    </source>
</evidence>
<dbReference type="OrthoDB" id="443682at2759"/>
<reference evidence="4 5" key="1">
    <citation type="journal article" date="2016" name="Mol. Biol. Evol.">
        <title>Comparative Genomics of Early-Diverging Mushroom-Forming Fungi Provides Insights into the Origins of Lignocellulose Decay Capabilities.</title>
        <authorList>
            <person name="Nagy L.G."/>
            <person name="Riley R."/>
            <person name="Tritt A."/>
            <person name="Adam C."/>
            <person name="Daum C."/>
            <person name="Floudas D."/>
            <person name="Sun H."/>
            <person name="Yadav J.S."/>
            <person name="Pangilinan J."/>
            <person name="Larsson K.H."/>
            <person name="Matsuura K."/>
            <person name="Barry K."/>
            <person name="Labutti K."/>
            <person name="Kuo R."/>
            <person name="Ohm R.A."/>
            <person name="Bhattacharya S.S."/>
            <person name="Shirouzu T."/>
            <person name="Yoshinaga Y."/>
            <person name="Martin F.M."/>
            <person name="Grigoriev I.V."/>
            <person name="Hibbett D.S."/>
        </authorList>
    </citation>
    <scope>NUCLEOTIDE SEQUENCE [LARGE SCALE GENOMIC DNA]</scope>
    <source>
        <strain evidence="4 5">L-15889</strain>
    </source>
</reference>
<feature type="domain" description="USP" evidence="3">
    <location>
        <begin position="175"/>
        <end position="592"/>
    </location>
</feature>
<dbReference type="Gene3D" id="3.90.70.10">
    <property type="entry name" value="Cysteine proteinases"/>
    <property type="match status" value="1"/>
</dbReference>
<evidence type="ECO:0000259" key="3">
    <source>
        <dbReference type="PROSITE" id="PS50235"/>
    </source>
</evidence>
<accession>A0A165T4T2</accession>
<dbReference type="STRING" id="1314783.A0A165T4T2"/>
<protein>
    <recommendedName>
        <fullName evidence="3">USP domain-containing protein</fullName>
    </recommendedName>
</protein>